<accession>A0A158IA32</accession>
<evidence type="ECO:0000313" key="10">
    <source>
        <dbReference type="Proteomes" id="UP000054893"/>
    </source>
</evidence>
<feature type="transmembrane region" description="Helical" evidence="7">
    <location>
        <begin position="34"/>
        <end position="57"/>
    </location>
</feature>
<dbReference type="InterPro" id="IPR035906">
    <property type="entry name" value="MetI-like_sf"/>
</dbReference>
<feature type="transmembrane region" description="Helical" evidence="7">
    <location>
        <begin position="226"/>
        <end position="245"/>
    </location>
</feature>
<dbReference type="PANTHER" id="PTHR43005">
    <property type="entry name" value="BLR7065 PROTEIN"/>
    <property type="match status" value="1"/>
</dbReference>
<keyword evidence="5 7" id="KW-1133">Transmembrane helix</keyword>
<dbReference type="PROSITE" id="PS50928">
    <property type="entry name" value="ABC_TM1"/>
    <property type="match status" value="1"/>
</dbReference>
<dbReference type="EMBL" id="FCOC02000030">
    <property type="protein sequence ID" value="SAL53109.1"/>
    <property type="molecule type" value="Genomic_DNA"/>
</dbReference>
<dbReference type="Gene3D" id="1.10.3720.10">
    <property type="entry name" value="MetI-like"/>
    <property type="match status" value="1"/>
</dbReference>
<name>A0A158IA32_CABSO</name>
<dbReference type="OrthoDB" id="8578268at2"/>
<dbReference type="PANTHER" id="PTHR43005:SF1">
    <property type="entry name" value="SPERMIDINE_PUTRESCINE TRANSPORT SYSTEM PERMEASE PROTEIN"/>
    <property type="match status" value="1"/>
</dbReference>
<feature type="domain" description="ABC transmembrane type-1" evidence="8">
    <location>
        <begin position="93"/>
        <end position="307"/>
    </location>
</feature>
<feature type="transmembrane region" description="Helical" evidence="7">
    <location>
        <begin position="288"/>
        <end position="308"/>
    </location>
</feature>
<evidence type="ECO:0000256" key="1">
    <source>
        <dbReference type="ARBA" id="ARBA00004651"/>
    </source>
</evidence>
<evidence type="ECO:0000256" key="2">
    <source>
        <dbReference type="ARBA" id="ARBA00022448"/>
    </source>
</evidence>
<gene>
    <name evidence="9" type="ORF">AWB64_05767</name>
</gene>
<evidence type="ECO:0000256" key="4">
    <source>
        <dbReference type="ARBA" id="ARBA00022692"/>
    </source>
</evidence>
<protein>
    <submittedName>
        <fullName evidence="9">Binding-protein-dependent transport systems inner membrane component</fullName>
    </submittedName>
</protein>
<keyword evidence="2 7" id="KW-0813">Transport</keyword>
<comment type="similarity">
    <text evidence="7">Belongs to the binding-protein-dependent transport system permease family.</text>
</comment>
<evidence type="ECO:0000256" key="7">
    <source>
        <dbReference type="RuleBase" id="RU363032"/>
    </source>
</evidence>
<organism evidence="9 10">
    <name type="scientific">Caballeronia sordidicola</name>
    <name type="common">Burkholderia sordidicola</name>
    <dbReference type="NCBI Taxonomy" id="196367"/>
    <lineage>
        <taxon>Bacteria</taxon>
        <taxon>Pseudomonadati</taxon>
        <taxon>Pseudomonadota</taxon>
        <taxon>Betaproteobacteria</taxon>
        <taxon>Burkholderiales</taxon>
        <taxon>Burkholderiaceae</taxon>
        <taxon>Caballeronia</taxon>
    </lineage>
</organism>
<reference evidence="9 10" key="1">
    <citation type="submission" date="2016-01" db="EMBL/GenBank/DDBJ databases">
        <authorList>
            <person name="Oliw E.H."/>
        </authorList>
    </citation>
    <scope>NUCLEOTIDE SEQUENCE [LARGE SCALE GENOMIC DNA]</scope>
    <source>
        <strain evidence="9">LMG 22029</strain>
    </source>
</reference>
<evidence type="ECO:0000256" key="6">
    <source>
        <dbReference type="ARBA" id="ARBA00023136"/>
    </source>
</evidence>
<evidence type="ECO:0000259" key="8">
    <source>
        <dbReference type="PROSITE" id="PS50928"/>
    </source>
</evidence>
<dbReference type="GO" id="GO:0055085">
    <property type="term" value="P:transmembrane transport"/>
    <property type="evidence" value="ECO:0007669"/>
    <property type="project" value="InterPro"/>
</dbReference>
<comment type="subcellular location">
    <subcellularLocation>
        <location evidence="1 7">Cell membrane</location>
        <topology evidence="1 7">Multi-pass membrane protein</topology>
    </subcellularLocation>
</comment>
<feature type="transmembrane region" description="Helical" evidence="7">
    <location>
        <begin position="159"/>
        <end position="176"/>
    </location>
</feature>
<keyword evidence="4 7" id="KW-0812">Transmembrane</keyword>
<proteinExistence type="inferred from homology"/>
<evidence type="ECO:0000256" key="5">
    <source>
        <dbReference type="ARBA" id="ARBA00022989"/>
    </source>
</evidence>
<sequence length="316" mass="35115">MLKTTVPPATGVTRPSSRPPPRARFRFVPRSPAFWFLFPAVAALAIIGIYPLLLAVYNSFHQYKLADLASGTPFVGLGNYVATLTDPSFWGALGRTVLFLCLTLPIEIAFGLFAALMLHRTALPWLRVAARVGLVIPMATTYAVVGLIGRLIFNRQFGVVNYLLSFFGIAPLDWLADPTLAFVSVMIMDIWQWTPFCALILLAGLAMVPTEAEEAARLETPKWSKILWHLQRPYLLPGLTAILILRSADMLKMFDAVFTMTRGGPGTATEFISIYIQRVAFRLFDQGMASAQAVLLLILTIVLSRLYIRFVYREAV</sequence>
<dbReference type="Pfam" id="PF00528">
    <property type="entry name" value="BPD_transp_1"/>
    <property type="match status" value="1"/>
</dbReference>
<evidence type="ECO:0000256" key="3">
    <source>
        <dbReference type="ARBA" id="ARBA00022475"/>
    </source>
</evidence>
<dbReference type="CDD" id="cd06261">
    <property type="entry name" value="TM_PBP2"/>
    <property type="match status" value="1"/>
</dbReference>
<dbReference type="RefSeq" id="WP_082850669.1">
    <property type="nucleotide sequence ID" value="NZ_FCOC02000030.1"/>
</dbReference>
<evidence type="ECO:0000313" key="9">
    <source>
        <dbReference type="EMBL" id="SAL53109.1"/>
    </source>
</evidence>
<feature type="transmembrane region" description="Helical" evidence="7">
    <location>
        <begin position="130"/>
        <end position="153"/>
    </location>
</feature>
<dbReference type="AlphaFoldDB" id="A0A158IA32"/>
<dbReference type="InterPro" id="IPR000515">
    <property type="entry name" value="MetI-like"/>
</dbReference>
<feature type="transmembrane region" description="Helical" evidence="7">
    <location>
        <begin position="97"/>
        <end position="118"/>
    </location>
</feature>
<dbReference type="GO" id="GO:0005886">
    <property type="term" value="C:plasma membrane"/>
    <property type="evidence" value="ECO:0007669"/>
    <property type="project" value="UniProtKB-SubCell"/>
</dbReference>
<keyword evidence="6 7" id="KW-0472">Membrane</keyword>
<dbReference type="Proteomes" id="UP000054893">
    <property type="component" value="Unassembled WGS sequence"/>
</dbReference>
<keyword evidence="3" id="KW-1003">Cell membrane</keyword>
<feature type="transmembrane region" description="Helical" evidence="7">
    <location>
        <begin position="183"/>
        <end position="206"/>
    </location>
</feature>
<dbReference type="SUPFAM" id="SSF161098">
    <property type="entry name" value="MetI-like"/>
    <property type="match status" value="1"/>
</dbReference>